<dbReference type="PANTHER" id="PTHR33327:SF3">
    <property type="entry name" value="RNA-DIRECTED DNA POLYMERASE"/>
    <property type="match status" value="1"/>
</dbReference>
<dbReference type="PANTHER" id="PTHR33327">
    <property type="entry name" value="ENDONUCLEASE"/>
    <property type="match status" value="1"/>
</dbReference>
<keyword evidence="2" id="KW-1185">Reference proteome</keyword>
<comment type="caution">
    <text evidence="1">The sequence shown here is derived from an EMBL/GenBank/DDBJ whole genome shotgun (WGS) entry which is preliminary data.</text>
</comment>
<evidence type="ECO:0000313" key="2">
    <source>
        <dbReference type="Proteomes" id="UP000887013"/>
    </source>
</evidence>
<dbReference type="Proteomes" id="UP000887013">
    <property type="component" value="Unassembled WGS sequence"/>
</dbReference>
<sequence>MVQPNGEPIHCIRNYDGDHKISPRYFCVATRRIGDIILNPPAEKPYTALRDRLCSQYDDSEEQRLRDLISGMQLGDRKPSRLLLEMRSKAGNRMPKELLKSLFLQRLPTYVQQILAISNDRLEKLAEMADGIMAATSHTS</sequence>
<reference evidence="1" key="1">
    <citation type="submission" date="2020-08" db="EMBL/GenBank/DDBJ databases">
        <title>Multicomponent nature underlies the extraordinary mechanical properties of spider dragline silk.</title>
        <authorList>
            <person name="Kono N."/>
            <person name="Nakamura H."/>
            <person name="Mori M."/>
            <person name="Yoshida Y."/>
            <person name="Ohtoshi R."/>
            <person name="Malay A.D."/>
            <person name="Moran D.A.P."/>
            <person name="Tomita M."/>
            <person name="Numata K."/>
            <person name="Arakawa K."/>
        </authorList>
    </citation>
    <scope>NUCLEOTIDE SEQUENCE</scope>
</reference>
<dbReference type="OrthoDB" id="6429262at2759"/>
<accession>A0A8X6NCA4</accession>
<proteinExistence type="predicted"/>
<evidence type="ECO:0000313" key="1">
    <source>
        <dbReference type="EMBL" id="GFT05430.1"/>
    </source>
</evidence>
<dbReference type="EMBL" id="BMAW01102682">
    <property type="protein sequence ID" value="GFT05430.1"/>
    <property type="molecule type" value="Genomic_DNA"/>
</dbReference>
<organism evidence="1 2">
    <name type="scientific">Nephila pilipes</name>
    <name type="common">Giant wood spider</name>
    <name type="synonym">Nephila maculata</name>
    <dbReference type="NCBI Taxonomy" id="299642"/>
    <lineage>
        <taxon>Eukaryota</taxon>
        <taxon>Metazoa</taxon>
        <taxon>Ecdysozoa</taxon>
        <taxon>Arthropoda</taxon>
        <taxon>Chelicerata</taxon>
        <taxon>Arachnida</taxon>
        <taxon>Araneae</taxon>
        <taxon>Araneomorphae</taxon>
        <taxon>Entelegynae</taxon>
        <taxon>Araneoidea</taxon>
        <taxon>Nephilidae</taxon>
        <taxon>Nephila</taxon>
    </lineage>
</organism>
<gene>
    <name evidence="1" type="primary">AVEN_35205_1</name>
    <name evidence="1" type="ORF">NPIL_174711</name>
</gene>
<dbReference type="AlphaFoldDB" id="A0A8X6NCA4"/>
<name>A0A8X6NCA4_NEPPI</name>
<protein>
    <submittedName>
        <fullName evidence="1">Uncharacterized protein</fullName>
    </submittedName>
</protein>